<gene>
    <name evidence="1" type="ORF">M440DRAFT_1399410</name>
</gene>
<accession>A0A2T4C9L1</accession>
<organism evidence="1 2">
    <name type="scientific">Trichoderma longibrachiatum ATCC 18648</name>
    <dbReference type="NCBI Taxonomy" id="983965"/>
    <lineage>
        <taxon>Eukaryota</taxon>
        <taxon>Fungi</taxon>
        <taxon>Dikarya</taxon>
        <taxon>Ascomycota</taxon>
        <taxon>Pezizomycotina</taxon>
        <taxon>Sordariomycetes</taxon>
        <taxon>Hypocreomycetidae</taxon>
        <taxon>Hypocreales</taxon>
        <taxon>Hypocreaceae</taxon>
        <taxon>Trichoderma</taxon>
    </lineage>
</organism>
<evidence type="ECO:0000313" key="1">
    <source>
        <dbReference type="EMBL" id="PTB78235.1"/>
    </source>
</evidence>
<evidence type="ECO:0000313" key="2">
    <source>
        <dbReference type="Proteomes" id="UP000240760"/>
    </source>
</evidence>
<dbReference type="AlphaFoldDB" id="A0A2T4C9L1"/>
<name>A0A2T4C9L1_TRILO</name>
<dbReference type="EMBL" id="KZ679129">
    <property type="protein sequence ID" value="PTB78235.1"/>
    <property type="molecule type" value="Genomic_DNA"/>
</dbReference>
<dbReference type="Proteomes" id="UP000240760">
    <property type="component" value="Unassembled WGS sequence"/>
</dbReference>
<reference evidence="1 2" key="1">
    <citation type="submission" date="2016-07" db="EMBL/GenBank/DDBJ databases">
        <title>Multiple horizontal gene transfer events from other fungi enriched the ability of initially mycotrophic Trichoderma (Ascomycota) to feed on dead plant biomass.</title>
        <authorList>
            <consortium name="DOE Joint Genome Institute"/>
            <person name="Aerts A."/>
            <person name="Atanasova L."/>
            <person name="Chenthamara K."/>
            <person name="Zhang J."/>
            <person name="Grujic M."/>
            <person name="Henrissat B."/>
            <person name="Kuo A."/>
            <person name="Salamov A."/>
            <person name="Lipzen A."/>
            <person name="Labutti K."/>
            <person name="Barry K."/>
            <person name="Miao Y."/>
            <person name="Rahimi M.J."/>
            <person name="Shen Q."/>
            <person name="Grigoriev I.V."/>
            <person name="Kubicek C.P."/>
            <person name="Druzhinina I.S."/>
        </authorList>
    </citation>
    <scope>NUCLEOTIDE SEQUENCE [LARGE SCALE GENOMIC DNA]</scope>
    <source>
        <strain evidence="1 2">ATCC 18648</strain>
    </source>
</reference>
<sequence length="88" mass="9037">MPTAWPPPNSALALPNKILIPRAVAVVSSPPLPSVTHSLALGTPLFPLLLLSPIAWHSGKQACVCVPGGASFVAGLGRTAEEQAHRQG</sequence>
<protein>
    <submittedName>
        <fullName evidence="1">Uncharacterized protein</fullName>
    </submittedName>
</protein>
<proteinExistence type="predicted"/>
<keyword evidence="2" id="KW-1185">Reference proteome</keyword>